<accession>A0A0M3IBG2</accession>
<dbReference type="AlphaFoldDB" id="A0A0M3IBG2"/>
<organism evidence="1 2">
    <name type="scientific">Ascaris lumbricoides</name>
    <name type="common">Giant roundworm</name>
    <dbReference type="NCBI Taxonomy" id="6252"/>
    <lineage>
        <taxon>Eukaryota</taxon>
        <taxon>Metazoa</taxon>
        <taxon>Ecdysozoa</taxon>
        <taxon>Nematoda</taxon>
        <taxon>Chromadorea</taxon>
        <taxon>Rhabditida</taxon>
        <taxon>Spirurina</taxon>
        <taxon>Ascaridomorpha</taxon>
        <taxon>Ascaridoidea</taxon>
        <taxon>Ascarididae</taxon>
        <taxon>Ascaris</taxon>
    </lineage>
</organism>
<name>A0A0M3IBG2_ASCLU</name>
<proteinExistence type="predicted"/>
<reference evidence="2" key="1">
    <citation type="submission" date="2017-02" db="UniProtKB">
        <authorList>
            <consortium name="WormBaseParasite"/>
        </authorList>
    </citation>
    <scope>IDENTIFICATION</scope>
</reference>
<dbReference type="Proteomes" id="UP000036681">
    <property type="component" value="Unplaced"/>
</dbReference>
<evidence type="ECO:0000313" key="1">
    <source>
        <dbReference type="Proteomes" id="UP000036681"/>
    </source>
</evidence>
<dbReference type="WBParaSite" id="ALUE_0001505701-mRNA-1">
    <property type="protein sequence ID" value="ALUE_0001505701-mRNA-1"/>
    <property type="gene ID" value="ALUE_0001505701"/>
</dbReference>
<protein>
    <submittedName>
        <fullName evidence="2">Transposase</fullName>
    </submittedName>
</protein>
<evidence type="ECO:0000313" key="2">
    <source>
        <dbReference type="WBParaSite" id="ALUE_0001505701-mRNA-1"/>
    </source>
</evidence>
<sequence length="74" mass="8633">MSPVARLLKAFHGMLVEWAMPYCPWLAASDGAMFDAARRYRHDANLIRTIIYSSNDDEMRLPQRSTRIRGQYEN</sequence>
<keyword evidence="1" id="KW-1185">Reference proteome</keyword>